<protein>
    <submittedName>
        <fullName evidence="1">Uncharacterized protein</fullName>
    </submittedName>
</protein>
<proteinExistence type="predicted"/>
<reference evidence="1 2" key="1">
    <citation type="journal article" date="2019" name="Sci. Rep.">
        <title>Orb-weaving spider Araneus ventricosus genome elucidates the spidroin gene catalogue.</title>
        <authorList>
            <person name="Kono N."/>
            <person name="Nakamura H."/>
            <person name="Ohtoshi R."/>
            <person name="Moran D.A.P."/>
            <person name="Shinohara A."/>
            <person name="Yoshida Y."/>
            <person name="Fujiwara M."/>
            <person name="Mori M."/>
            <person name="Tomita M."/>
            <person name="Arakawa K."/>
        </authorList>
    </citation>
    <scope>NUCLEOTIDE SEQUENCE [LARGE SCALE GENOMIC DNA]</scope>
</reference>
<comment type="caution">
    <text evidence="1">The sequence shown here is derived from an EMBL/GenBank/DDBJ whole genome shotgun (WGS) entry which is preliminary data.</text>
</comment>
<dbReference type="AlphaFoldDB" id="A0A4Y2NCV0"/>
<dbReference type="EMBL" id="BGPR01008726">
    <property type="protein sequence ID" value="GBN35636.1"/>
    <property type="molecule type" value="Genomic_DNA"/>
</dbReference>
<name>A0A4Y2NCV0_ARAVE</name>
<sequence>CFGYIFINAEIGPEGNCGHRFIIPVVNIRDTDYVDLIDWQACNVTPHSVLRHIICQGLLNMIEDDEPMDDWDFIKFPSYTRAVERLVKLVTEAFRKRVRPQNRD</sequence>
<evidence type="ECO:0000313" key="1">
    <source>
        <dbReference type="EMBL" id="GBN35636.1"/>
    </source>
</evidence>
<dbReference type="Proteomes" id="UP000499080">
    <property type="component" value="Unassembled WGS sequence"/>
</dbReference>
<dbReference type="PANTHER" id="PTHR46409:SF1">
    <property type="entry name" value="HTH PSQ-TYPE DOMAIN-CONTAINING PROTEIN"/>
    <property type="match status" value="1"/>
</dbReference>
<gene>
    <name evidence="1" type="ORF">AVEN_77458_1</name>
</gene>
<organism evidence="1 2">
    <name type="scientific">Araneus ventricosus</name>
    <name type="common">Orbweaver spider</name>
    <name type="synonym">Epeira ventricosa</name>
    <dbReference type="NCBI Taxonomy" id="182803"/>
    <lineage>
        <taxon>Eukaryota</taxon>
        <taxon>Metazoa</taxon>
        <taxon>Ecdysozoa</taxon>
        <taxon>Arthropoda</taxon>
        <taxon>Chelicerata</taxon>
        <taxon>Arachnida</taxon>
        <taxon>Araneae</taxon>
        <taxon>Araneomorphae</taxon>
        <taxon>Entelegynae</taxon>
        <taxon>Araneoidea</taxon>
        <taxon>Araneidae</taxon>
        <taxon>Araneus</taxon>
    </lineage>
</organism>
<accession>A0A4Y2NCV0</accession>
<evidence type="ECO:0000313" key="2">
    <source>
        <dbReference type="Proteomes" id="UP000499080"/>
    </source>
</evidence>
<feature type="non-terminal residue" evidence="1">
    <location>
        <position position="1"/>
    </location>
</feature>
<keyword evidence="2" id="KW-1185">Reference proteome</keyword>
<dbReference type="PANTHER" id="PTHR46409">
    <property type="entry name" value="HTH PSQ-TYPE DOMAIN-CONTAINING PROTEIN"/>
    <property type="match status" value="1"/>
</dbReference>